<dbReference type="GO" id="GO:0008270">
    <property type="term" value="F:zinc ion binding"/>
    <property type="evidence" value="ECO:0007669"/>
    <property type="project" value="UniProtKB-UniRule"/>
</dbReference>
<dbReference type="GO" id="GO:0003934">
    <property type="term" value="F:GTP cyclohydrolase I activity"/>
    <property type="evidence" value="ECO:0007669"/>
    <property type="project" value="UniProtKB-UniRule"/>
</dbReference>
<comment type="catalytic activity">
    <reaction evidence="1 6">
        <text>GTP + H2O = 7,8-dihydroneopterin 3'-triphosphate + formate + H(+)</text>
        <dbReference type="Rhea" id="RHEA:17473"/>
        <dbReference type="ChEBI" id="CHEBI:15377"/>
        <dbReference type="ChEBI" id="CHEBI:15378"/>
        <dbReference type="ChEBI" id="CHEBI:15740"/>
        <dbReference type="ChEBI" id="CHEBI:37565"/>
        <dbReference type="ChEBI" id="CHEBI:58462"/>
        <dbReference type="EC" id="3.5.4.16"/>
    </reaction>
</comment>
<feature type="binding site" evidence="6">
    <location>
        <position position="151"/>
    </location>
    <ligand>
        <name>Zn(2+)</name>
        <dbReference type="ChEBI" id="CHEBI:29105"/>
    </ligand>
</feature>
<dbReference type="InterPro" id="IPR018234">
    <property type="entry name" value="GTP_CycHdrlase_I_CS"/>
</dbReference>
<dbReference type="NCBIfam" id="NF006826">
    <property type="entry name" value="PRK09347.1-3"/>
    <property type="match status" value="1"/>
</dbReference>
<dbReference type="Gene3D" id="3.30.1130.10">
    <property type="match status" value="1"/>
</dbReference>
<accession>A0A4P7VNC5</accession>
<dbReference type="InterPro" id="IPR043133">
    <property type="entry name" value="GTP-CH-I_C/QueF"/>
</dbReference>
<evidence type="ECO:0000259" key="7">
    <source>
        <dbReference type="Pfam" id="PF01227"/>
    </source>
</evidence>
<dbReference type="GO" id="GO:0006729">
    <property type="term" value="P:tetrahydrobiopterin biosynthetic process"/>
    <property type="evidence" value="ECO:0007669"/>
    <property type="project" value="TreeGrafter"/>
</dbReference>
<organism evidence="8 9">
    <name type="scientific">Muribaculum gordoncarteri</name>
    <dbReference type="NCBI Taxonomy" id="2530390"/>
    <lineage>
        <taxon>Bacteria</taxon>
        <taxon>Pseudomonadati</taxon>
        <taxon>Bacteroidota</taxon>
        <taxon>Bacteroidia</taxon>
        <taxon>Bacteroidales</taxon>
        <taxon>Muribaculaceae</taxon>
        <taxon>Muribaculum</taxon>
    </lineage>
</organism>
<dbReference type="UniPathway" id="UPA00848">
    <property type="reaction ID" value="UER00151"/>
</dbReference>
<dbReference type="GO" id="GO:0005525">
    <property type="term" value="F:GTP binding"/>
    <property type="evidence" value="ECO:0007669"/>
    <property type="project" value="UniProtKB-KW"/>
</dbReference>
<reference evidence="8 9" key="1">
    <citation type="submission" date="2019-02" db="EMBL/GenBank/DDBJ databases">
        <title>Isolation and identification of novel species under the genus Muribaculum.</title>
        <authorList>
            <person name="Miyake S."/>
            <person name="Ding Y."/>
            <person name="Low A."/>
            <person name="Soh M."/>
            <person name="Seedorf H."/>
        </authorList>
    </citation>
    <scope>NUCLEOTIDE SEQUENCE [LARGE SCALE GENOMIC DNA]</scope>
    <source>
        <strain evidence="8 9">TLL-A4</strain>
    </source>
</reference>
<dbReference type="PANTHER" id="PTHR11109:SF7">
    <property type="entry name" value="GTP CYCLOHYDROLASE 1"/>
    <property type="match status" value="1"/>
</dbReference>
<keyword evidence="6" id="KW-0547">Nucleotide-binding</keyword>
<evidence type="ECO:0000256" key="3">
    <source>
        <dbReference type="ARBA" id="ARBA00008085"/>
    </source>
</evidence>
<dbReference type="Proteomes" id="UP000297031">
    <property type="component" value="Chromosome"/>
</dbReference>
<keyword evidence="6" id="KW-0479">Metal-binding</keyword>
<evidence type="ECO:0000256" key="2">
    <source>
        <dbReference type="ARBA" id="ARBA00005080"/>
    </source>
</evidence>
<feature type="binding site" evidence="6">
    <location>
        <position position="83"/>
    </location>
    <ligand>
        <name>Zn(2+)</name>
        <dbReference type="ChEBI" id="CHEBI:29105"/>
    </ligand>
</feature>
<evidence type="ECO:0000256" key="4">
    <source>
        <dbReference type="ARBA" id="ARBA00022563"/>
    </source>
</evidence>
<dbReference type="SUPFAM" id="SSF55620">
    <property type="entry name" value="Tetrahydrobiopterin biosynthesis enzymes-like"/>
    <property type="match status" value="1"/>
</dbReference>
<name>A0A4P7VNC5_9BACT</name>
<comment type="subunit">
    <text evidence="6">Homopolymer.</text>
</comment>
<dbReference type="PROSITE" id="PS00859">
    <property type="entry name" value="GTP_CYCLOHYDROL_1_1"/>
    <property type="match status" value="1"/>
</dbReference>
<dbReference type="FunFam" id="3.30.1130.10:FF:000001">
    <property type="entry name" value="GTP cyclohydrolase 1"/>
    <property type="match status" value="1"/>
</dbReference>
<sequence>MDKEQVISALAEHYRAIIELIGENPDREGLVKTPVRAAKALYYATQGYRESADEVMRSAIFDYSGSQIIIVKDIEFYSFCEHHILPFFGKVSIGYLPNGNMIGLSKLARVVNIYARRLQVQERFTAEVCREVYDTLSAHGVMVVCNAEHLCMKMRGVEKQDSSTTTMEYMGRFAEDASLRAEFLSLLKSM</sequence>
<dbReference type="PANTHER" id="PTHR11109">
    <property type="entry name" value="GTP CYCLOHYDROLASE I"/>
    <property type="match status" value="1"/>
</dbReference>
<evidence type="ECO:0000256" key="1">
    <source>
        <dbReference type="ARBA" id="ARBA00001052"/>
    </source>
</evidence>
<dbReference type="GO" id="GO:0046654">
    <property type="term" value="P:tetrahydrofolate biosynthetic process"/>
    <property type="evidence" value="ECO:0007669"/>
    <property type="project" value="UniProtKB-UniRule"/>
</dbReference>
<dbReference type="InterPro" id="IPR043134">
    <property type="entry name" value="GTP-CH-I_N"/>
</dbReference>
<dbReference type="HAMAP" id="MF_00223">
    <property type="entry name" value="FolE"/>
    <property type="match status" value="1"/>
</dbReference>
<dbReference type="Pfam" id="PF01227">
    <property type="entry name" value="GTP_cyclohydroI"/>
    <property type="match status" value="1"/>
</dbReference>
<dbReference type="GO" id="GO:0006730">
    <property type="term" value="P:one-carbon metabolic process"/>
    <property type="evidence" value="ECO:0007669"/>
    <property type="project" value="UniProtKB-UniRule"/>
</dbReference>
<keyword evidence="9" id="KW-1185">Reference proteome</keyword>
<dbReference type="InterPro" id="IPR020602">
    <property type="entry name" value="GTP_CycHdrlase_I_dom"/>
</dbReference>
<feature type="domain" description="GTP cyclohydrolase I" evidence="7">
    <location>
        <begin position="11"/>
        <end position="187"/>
    </location>
</feature>
<keyword evidence="6" id="KW-0862">Zinc</keyword>
<evidence type="ECO:0000313" key="9">
    <source>
        <dbReference type="Proteomes" id="UP000297031"/>
    </source>
</evidence>
<evidence type="ECO:0000256" key="6">
    <source>
        <dbReference type="HAMAP-Rule" id="MF_00223"/>
    </source>
</evidence>
<dbReference type="Gene3D" id="1.10.286.10">
    <property type="match status" value="1"/>
</dbReference>
<feature type="binding site" evidence="6">
    <location>
        <position position="80"/>
    </location>
    <ligand>
        <name>Zn(2+)</name>
        <dbReference type="ChEBI" id="CHEBI:29105"/>
    </ligand>
</feature>
<dbReference type="GO" id="GO:0005737">
    <property type="term" value="C:cytoplasm"/>
    <property type="evidence" value="ECO:0007669"/>
    <property type="project" value="TreeGrafter"/>
</dbReference>
<dbReference type="NCBIfam" id="TIGR00063">
    <property type="entry name" value="folE"/>
    <property type="match status" value="1"/>
</dbReference>
<dbReference type="NCBIfam" id="NF006825">
    <property type="entry name" value="PRK09347.1-2"/>
    <property type="match status" value="1"/>
</dbReference>
<protein>
    <recommendedName>
        <fullName evidence="6">GTP cyclohydrolase 1</fullName>
        <ecNumber evidence="6">3.5.4.16</ecNumber>
    </recommendedName>
    <alternativeName>
        <fullName evidence="6">GTP cyclohydrolase I</fullName>
        <shortName evidence="6">GTP-CH-I</shortName>
    </alternativeName>
</protein>
<gene>
    <name evidence="6 8" type="primary">folE</name>
    <name evidence="8" type="ORF">E7746_05100</name>
</gene>
<dbReference type="EC" id="3.5.4.16" evidence="6"/>
<dbReference type="EMBL" id="CP039393">
    <property type="protein sequence ID" value="QCD35311.1"/>
    <property type="molecule type" value="Genomic_DNA"/>
</dbReference>
<keyword evidence="6" id="KW-0342">GTP-binding</keyword>
<dbReference type="InterPro" id="IPR001474">
    <property type="entry name" value="GTP_CycHdrlase_I"/>
</dbReference>
<dbReference type="AlphaFoldDB" id="A0A4P7VNC5"/>
<dbReference type="KEGG" id="mgod:E7746_05100"/>
<comment type="similarity">
    <text evidence="3 6">Belongs to the GTP cyclohydrolase I family.</text>
</comment>
<comment type="pathway">
    <text evidence="2 6">Cofactor biosynthesis; 7,8-dihydroneopterin triphosphate biosynthesis; 7,8-dihydroneopterin triphosphate from GTP: step 1/1.</text>
</comment>
<evidence type="ECO:0000256" key="5">
    <source>
        <dbReference type="ARBA" id="ARBA00022801"/>
    </source>
</evidence>
<keyword evidence="4 6" id="KW-0554">One-carbon metabolism</keyword>
<keyword evidence="5 6" id="KW-0378">Hydrolase</keyword>
<proteinExistence type="inferred from homology"/>
<dbReference type="OrthoDB" id="9801207at2"/>
<evidence type="ECO:0000313" key="8">
    <source>
        <dbReference type="EMBL" id="QCD35311.1"/>
    </source>
</evidence>